<keyword evidence="1" id="KW-0560">Oxidoreductase</keyword>
<dbReference type="EMBL" id="CP089984">
    <property type="protein sequence ID" value="WXB17307.1"/>
    <property type="molecule type" value="Genomic_DNA"/>
</dbReference>
<dbReference type="InterPro" id="IPR008927">
    <property type="entry name" value="6-PGluconate_DH-like_C_sf"/>
</dbReference>
<gene>
    <name evidence="5" type="ORF">LZC94_08490</name>
</gene>
<dbReference type="InterPro" id="IPR029154">
    <property type="entry name" value="HIBADH-like_NADP-bd"/>
</dbReference>
<keyword evidence="2" id="KW-0520">NAD</keyword>
<dbReference type="Proteomes" id="UP001370348">
    <property type="component" value="Chromosome"/>
</dbReference>
<dbReference type="InterPro" id="IPR015815">
    <property type="entry name" value="HIBADH-related"/>
</dbReference>
<dbReference type="PANTHER" id="PTHR43580:SF2">
    <property type="entry name" value="CYTOKINE-LIKE NUCLEAR FACTOR N-PAC"/>
    <property type="match status" value="1"/>
</dbReference>
<evidence type="ECO:0000259" key="4">
    <source>
        <dbReference type="Pfam" id="PF14833"/>
    </source>
</evidence>
<sequence>MAHVAFLGTGLIGAGMIEGLRKRGERVRVWNRTADKARALEPLGVEVSATAAEAVRGAGRVHIAVSDDAAVDSVLASIDGALDVQTPLIDHTTTSPAGTAARYASLTARGVAFLHAPVFMSPQACRESTGIMLASGPRGRFEALEHSLRPMTGNLWWLGERPDLAASFKLFGNAMILTITGGVADILTLARSLDVSGTDALTLFTQFKPASTIDIRGKRMALGDFSPSFELTMARKDLRLMLETAASTDAPLTVLPALAARFDELVERGYGSSDVGVVAVDAVRK</sequence>
<evidence type="ECO:0000259" key="3">
    <source>
        <dbReference type="Pfam" id="PF03446"/>
    </source>
</evidence>
<dbReference type="SUPFAM" id="SSF51735">
    <property type="entry name" value="NAD(P)-binding Rossmann-fold domains"/>
    <property type="match status" value="1"/>
</dbReference>
<dbReference type="Pfam" id="PF14833">
    <property type="entry name" value="NAD_binding_11"/>
    <property type="match status" value="1"/>
</dbReference>
<dbReference type="PANTHER" id="PTHR43580">
    <property type="entry name" value="OXIDOREDUCTASE GLYR1-RELATED"/>
    <property type="match status" value="1"/>
</dbReference>
<feature type="domain" description="3-hydroxyisobutyrate dehydrogenase-like NAD-binding" evidence="4">
    <location>
        <begin position="168"/>
        <end position="275"/>
    </location>
</feature>
<proteinExistence type="predicted"/>
<dbReference type="PIRSF" id="PIRSF000103">
    <property type="entry name" value="HIBADH"/>
    <property type="match status" value="1"/>
</dbReference>
<dbReference type="Gene3D" id="3.40.50.720">
    <property type="entry name" value="NAD(P)-binding Rossmann-like Domain"/>
    <property type="match status" value="1"/>
</dbReference>
<dbReference type="Pfam" id="PF03446">
    <property type="entry name" value="NAD_binding_2"/>
    <property type="match status" value="1"/>
</dbReference>
<name>A0ABZ2M5V6_9BACT</name>
<keyword evidence="6" id="KW-1185">Reference proteome</keyword>
<accession>A0ABZ2M5V6</accession>
<evidence type="ECO:0000313" key="5">
    <source>
        <dbReference type="EMBL" id="WXB17307.1"/>
    </source>
</evidence>
<dbReference type="InterPro" id="IPR036291">
    <property type="entry name" value="NAD(P)-bd_dom_sf"/>
</dbReference>
<dbReference type="RefSeq" id="WP_394826937.1">
    <property type="nucleotide sequence ID" value="NZ_CP089984.1"/>
</dbReference>
<organism evidence="5 6">
    <name type="scientific">Pendulispora albinea</name>
    <dbReference type="NCBI Taxonomy" id="2741071"/>
    <lineage>
        <taxon>Bacteria</taxon>
        <taxon>Pseudomonadati</taxon>
        <taxon>Myxococcota</taxon>
        <taxon>Myxococcia</taxon>
        <taxon>Myxococcales</taxon>
        <taxon>Sorangiineae</taxon>
        <taxon>Pendulisporaceae</taxon>
        <taxon>Pendulispora</taxon>
    </lineage>
</organism>
<dbReference type="Gene3D" id="1.10.1040.10">
    <property type="entry name" value="N-(1-d-carboxylethyl)-l-norvaline Dehydrogenase, domain 2"/>
    <property type="match status" value="1"/>
</dbReference>
<dbReference type="InterPro" id="IPR051265">
    <property type="entry name" value="HIBADH-related_NP60_sf"/>
</dbReference>
<evidence type="ECO:0000256" key="2">
    <source>
        <dbReference type="ARBA" id="ARBA00023027"/>
    </source>
</evidence>
<dbReference type="InterPro" id="IPR013328">
    <property type="entry name" value="6PGD_dom2"/>
</dbReference>
<reference evidence="5 6" key="1">
    <citation type="submission" date="2021-12" db="EMBL/GenBank/DDBJ databases">
        <title>Discovery of the Pendulisporaceae a myxobacterial family with distinct sporulation behavior and unique specialized metabolism.</title>
        <authorList>
            <person name="Garcia R."/>
            <person name="Popoff A."/>
            <person name="Bader C.D."/>
            <person name="Loehr J."/>
            <person name="Walesch S."/>
            <person name="Walt C."/>
            <person name="Boldt J."/>
            <person name="Bunk B."/>
            <person name="Haeckl F.J.F.P.J."/>
            <person name="Gunesch A.P."/>
            <person name="Birkelbach J."/>
            <person name="Nuebel U."/>
            <person name="Pietschmann T."/>
            <person name="Bach T."/>
            <person name="Mueller R."/>
        </authorList>
    </citation>
    <scope>NUCLEOTIDE SEQUENCE [LARGE SCALE GENOMIC DNA]</scope>
    <source>
        <strain evidence="5 6">MSr11954</strain>
    </source>
</reference>
<protein>
    <submittedName>
        <fullName evidence="5">NAD(P)-dependent oxidoreductase</fullName>
    </submittedName>
</protein>
<dbReference type="SUPFAM" id="SSF48179">
    <property type="entry name" value="6-phosphogluconate dehydrogenase C-terminal domain-like"/>
    <property type="match status" value="1"/>
</dbReference>
<evidence type="ECO:0000256" key="1">
    <source>
        <dbReference type="ARBA" id="ARBA00023002"/>
    </source>
</evidence>
<dbReference type="InterPro" id="IPR006115">
    <property type="entry name" value="6PGDH_NADP-bd"/>
</dbReference>
<feature type="domain" description="6-phosphogluconate dehydrogenase NADP-binding" evidence="3">
    <location>
        <begin position="4"/>
        <end position="159"/>
    </location>
</feature>
<evidence type="ECO:0000313" key="6">
    <source>
        <dbReference type="Proteomes" id="UP001370348"/>
    </source>
</evidence>